<evidence type="ECO:0000256" key="1">
    <source>
        <dbReference type="ARBA" id="ARBA00023122"/>
    </source>
</evidence>
<feature type="domain" description="CBS" evidence="3">
    <location>
        <begin position="9"/>
        <end position="67"/>
    </location>
</feature>
<dbReference type="SMART" id="SM00116">
    <property type="entry name" value="CBS"/>
    <property type="match status" value="2"/>
</dbReference>
<sequence>MTTVRHILDTKGHEVHSVHLEDTVEDAIRMMAEKEIGAVLVMENQRPVGIFSERHYARDVFLKGRTSPTTPLRDVMERNLIYVAPDQTAEACMALMTDKQIRHLPVLQKGRLLGIISMGDLLKSIIADREFNIEQLVHYMQGSKM</sequence>
<dbReference type="Gene3D" id="3.10.580.10">
    <property type="entry name" value="CBS-domain"/>
    <property type="match status" value="1"/>
</dbReference>
<reference evidence="4 5" key="1">
    <citation type="journal article" date="2016" name="Int. J. Syst. Evol. Microbiol.">
        <title>Labrenzia salina sp. nov., isolated from the rhizosphere of the halophyte Arthrocnemum macrostachyum.</title>
        <authorList>
            <person name="Camacho M."/>
            <person name="Redondo-Gomez S."/>
            <person name="Rodriguez-Llorente I."/>
            <person name="Rohde M."/>
            <person name="Sproer C."/>
            <person name="Schumann P."/>
            <person name="Klenk H.P."/>
            <person name="Montero-Calasanz M.D.C."/>
        </authorList>
    </citation>
    <scope>NUCLEOTIDE SEQUENCE [LARGE SCALE GENOMIC DNA]</scope>
    <source>
        <strain evidence="4 5">DSM 29163</strain>
    </source>
</reference>
<keyword evidence="5" id="KW-1185">Reference proteome</keyword>
<dbReference type="InterPro" id="IPR044725">
    <property type="entry name" value="CBSX3_CBS_dom"/>
</dbReference>
<dbReference type="Proteomes" id="UP001300261">
    <property type="component" value="Unassembled WGS sequence"/>
</dbReference>
<dbReference type="CDD" id="cd04623">
    <property type="entry name" value="CBS_pair_bac_euk"/>
    <property type="match status" value="1"/>
</dbReference>
<comment type="caution">
    <text evidence="4">The sequence shown here is derived from an EMBL/GenBank/DDBJ whole genome shotgun (WGS) entry which is preliminary data.</text>
</comment>
<evidence type="ECO:0000313" key="4">
    <source>
        <dbReference type="EMBL" id="MCX2721045.1"/>
    </source>
</evidence>
<dbReference type="SUPFAM" id="SSF54631">
    <property type="entry name" value="CBS-domain pair"/>
    <property type="match status" value="1"/>
</dbReference>
<keyword evidence="1 2" id="KW-0129">CBS domain</keyword>
<dbReference type="Pfam" id="PF00571">
    <property type="entry name" value="CBS"/>
    <property type="match status" value="2"/>
</dbReference>
<protein>
    <submittedName>
        <fullName evidence="4">CBS domain-containing protein</fullName>
    </submittedName>
</protein>
<dbReference type="InterPro" id="IPR000644">
    <property type="entry name" value="CBS_dom"/>
</dbReference>
<dbReference type="PROSITE" id="PS51371">
    <property type="entry name" value="CBS"/>
    <property type="match status" value="2"/>
</dbReference>
<accession>A0ABT3QVV2</accession>
<evidence type="ECO:0000256" key="2">
    <source>
        <dbReference type="PROSITE-ProRule" id="PRU00703"/>
    </source>
</evidence>
<dbReference type="RefSeq" id="WP_265960742.1">
    <property type="nucleotide sequence ID" value="NZ_JAPEVI010000001.1"/>
</dbReference>
<evidence type="ECO:0000259" key="3">
    <source>
        <dbReference type="PROSITE" id="PS51371"/>
    </source>
</evidence>
<organism evidence="4 5">
    <name type="scientific">Roseibium salinum</name>
    <dbReference type="NCBI Taxonomy" id="1604349"/>
    <lineage>
        <taxon>Bacteria</taxon>
        <taxon>Pseudomonadati</taxon>
        <taxon>Pseudomonadota</taxon>
        <taxon>Alphaproteobacteria</taxon>
        <taxon>Hyphomicrobiales</taxon>
        <taxon>Stappiaceae</taxon>
        <taxon>Roseibium</taxon>
    </lineage>
</organism>
<gene>
    <name evidence="4" type="ORF">ON753_01285</name>
</gene>
<feature type="domain" description="CBS" evidence="3">
    <location>
        <begin position="76"/>
        <end position="131"/>
    </location>
</feature>
<proteinExistence type="predicted"/>
<dbReference type="PANTHER" id="PTHR43080:SF2">
    <property type="entry name" value="CBS DOMAIN-CONTAINING PROTEIN"/>
    <property type="match status" value="1"/>
</dbReference>
<dbReference type="EMBL" id="JAPEVI010000001">
    <property type="protein sequence ID" value="MCX2721045.1"/>
    <property type="molecule type" value="Genomic_DNA"/>
</dbReference>
<evidence type="ECO:0000313" key="5">
    <source>
        <dbReference type="Proteomes" id="UP001300261"/>
    </source>
</evidence>
<dbReference type="PANTHER" id="PTHR43080">
    <property type="entry name" value="CBS DOMAIN-CONTAINING PROTEIN CBSX3, MITOCHONDRIAL"/>
    <property type="match status" value="1"/>
</dbReference>
<name>A0ABT3QVV2_9HYPH</name>
<dbReference type="InterPro" id="IPR051257">
    <property type="entry name" value="Diverse_CBS-Domain"/>
</dbReference>
<dbReference type="InterPro" id="IPR046342">
    <property type="entry name" value="CBS_dom_sf"/>
</dbReference>